<sequence length="101" mass="10301">MLDDATPPVIAANIFGRTMLALPALLLIAWTAMSQEEGESWVGGDGSGAMIFSLGLTVLALGALLAAPLHRFRRARPAVVLGWALGAVVTVSAVAALTCTG</sequence>
<evidence type="ECO:0000313" key="2">
    <source>
        <dbReference type="EMBL" id="BCJ45076.1"/>
    </source>
</evidence>
<name>A0ABM7M0I4_9ACTN</name>
<keyword evidence="1" id="KW-1133">Transmembrane helix</keyword>
<feature type="transmembrane region" description="Helical" evidence="1">
    <location>
        <begin position="50"/>
        <end position="67"/>
    </location>
</feature>
<gene>
    <name evidence="2" type="ORF">Aiant_57330</name>
</gene>
<dbReference type="EMBL" id="AP023356">
    <property type="protein sequence ID" value="BCJ45076.1"/>
    <property type="molecule type" value="Genomic_DNA"/>
</dbReference>
<evidence type="ECO:0000256" key="1">
    <source>
        <dbReference type="SAM" id="Phobius"/>
    </source>
</evidence>
<evidence type="ECO:0000313" key="3">
    <source>
        <dbReference type="Proteomes" id="UP000676967"/>
    </source>
</evidence>
<reference evidence="2 3" key="1">
    <citation type="submission" date="2020-08" db="EMBL/GenBank/DDBJ databases">
        <title>Whole genome shotgun sequence of Actinoplanes ianthinogenes NBRC 13996.</title>
        <authorList>
            <person name="Komaki H."/>
            <person name="Tamura T."/>
        </authorList>
    </citation>
    <scope>NUCLEOTIDE SEQUENCE [LARGE SCALE GENOMIC DNA]</scope>
    <source>
        <strain evidence="2 3">NBRC 13996</strain>
    </source>
</reference>
<dbReference type="RefSeq" id="WP_189334691.1">
    <property type="nucleotide sequence ID" value="NZ_AP023356.1"/>
</dbReference>
<keyword evidence="1" id="KW-0812">Transmembrane</keyword>
<organism evidence="2 3">
    <name type="scientific">Actinoplanes ianthinogenes</name>
    <dbReference type="NCBI Taxonomy" id="122358"/>
    <lineage>
        <taxon>Bacteria</taxon>
        <taxon>Bacillati</taxon>
        <taxon>Actinomycetota</taxon>
        <taxon>Actinomycetes</taxon>
        <taxon>Micromonosporales</taxon>
        <taxon>Micromonosporaceae</taxon>
        <taxon>Actinoplanes</taxon>
    </lineage>
</organism>
<accession>A0ABM7M0I4</accession>
<dbReference type="Proteomes" id="UP000676967">
    <property type="component" value="Chromosome"/>
</dbReference>
<proteinExistence type="predicted"/>
<feature type="transmembrane region" description="Helical" evidence="1">
    <location>
        <begin position="79"/>
        <end position="98"/>
    </location>
</feature>
<keyword evidence="3" id="KW-1185">Reference proteome</keyword>
<protein>
    <submittedName>
        <fullName evidence="2">Uncharacterized protein</fullName>
    </submittedName>
</protein>
<keyword evidence="1" id="KW-0472">Membrane</keyword>